<evidence type="ECO:0000256" key="1">
    <source>
        <dbReference type="SAM" id="Coils"/>
    </source>
</evidence>
<name>A0A177A8B7_9PEZI</name>
<dbReference type="RefSeq" id="XP_024323700.1">
    <property type="nucleotide sequence ID" value="XM_024470142.1"/>
</dbReference>
<dbReference type="AlphaFoldDB" id="A0A177A8B7"/>
<feature type="compositionally biased region" description="Low complexity" evidence="2">
    <location>
        <begin position="269"/>
        <end position="278"/>
    </location>
</feature>
<dbReference type="Proteomes" id="UP000077154">
    <property type="component" value="Unassembled WGS sequence"/>
</dbReference>
<sequence>MEEVQEFMENGNIVTDEHLREILPTLATKTDLKADLKELRLTTKADLKNGLEELRLTTKADLKTGLEELRLATKADLKTGLEELRLATKADLEELKTDLEGLRLEIRASQNYRASRFFDEVQSLPIIRDRDGVKRIEYISTPLRQVKHYWNLHNQEHASELVRCLEFYLAIDTWPFKALDEADDFDNVDVDLLGPLLHTVPTSWEEAVKLSPRRSVYLLFGALGLRYDHFSEQYDMMKALGTQRQSATKSKASESQPAIRVKRAKNESSESTTEPFTT</sequence>
<reference evidence="3" key="1">
    <citation type="submission" date="2016-03" db="EMBL/GenBank/DDBJ databases">
        <title>Updated assembly of Pseudogymnoascus destructans, the fungus causing white-nose syndrome of bats.</title>
        <authorList>
            <person name="Palmer J.M."/>
            <person name="Drees K.P."/>
            <person name="Foster J.T."/>
            <person name="Lindner D.L."/>
        </authorList>
    </citation>
    <scope>NUCLEOTIDE SEQUENCE [LARGE SCALE GENOMIC DNA]</scope>
    <source>
        <strain evidence="3">20631-21</strain>
    </source>
</reference>
<organism evidence="3">
    <name type="scientific">Pseudogymnoascus destructans</name>
    <dbReference type="NCBI Taxonomy" id="655981"/>
    <lineage>
        <taxon>Eukaryota</taxon>
        <taxon>Fungi</taxon>
        <taxon>Dikarya</taxon>
        <taxon>Ascomycota</taxon>
        <taxon>Pezizomycotina</taxon>
        <taxon>Leotiomycetes</taxon>
        <taxon>Thelebolales</taxon>
        <taxon>Thelebolaceae</taxon>
        <taxon>Pseudogymnoascus</taxon>
    </lineage>
</organism>
<feature type="region of interest" description="Disordered" evidence="2">
    <location>
        <begin position="243"/>
        <end position="278"/>
    </location>
</feature>
<accession>A0A177A8B7</accession>
<feature type="compositionally biased region" description="Polar residues" evidence="2">
    <location>
        <begin position="243"/>
        <end position="256"/>
    </location>
</feature>
<protein>
    <submittedName>
        <fullName evidence="3">Uncharacterized protein</fullName>
    </submittedName>
</protein>
<gene>
    <name evidence="3" type="ORF">VC83_06545</name>
</gene>
<proteinExistence type="predicted"/>
<dbReference type="VEuPathDB" id="FungiDB:GMDG_08483"/>
<dbReference type="GeneID" id="36289604"/>
<evidence type="ECO:0000256" key="2">
    <source>
        <dbReference type="SAM" id="MobiDB-lite"/>
    </source>
</evidence>
<dbReference type="EMBL" id="KV441397">
    <property type="protein sequence ID" value="OAF58415.1"/>
    <property type="molecule type" value="Genomic_DNA"/>
</dbReference>
<evidence type="ECO:0000313" key="3">
    <source>
        <dbReference type="EMBL" id="OAF58415.1"/>
    </source>
</evidence>
<feature type="coiled-coil region" evidence="1">
    <location>
        <begin position="85"/>
        <end position="112"/>
    </location>
</feature>
<dbReference type="OrthoDB" id="3437996at2759"/>
<keyword evidence="1" id="KW-0175">Coiled coil</keyword>